<keyword evidence="2" id="KW-1185">Reference proteome</keyword>
<dbReference type="Proteomes" id="UP000557872">
    <property type="component" value="Unassembled WGS sequence"/>
</dbReference>
<name>A0A851GEI1_9BACT</name>
<organism evidence="1 2">
    <name type="scientific">Oceaniferula marina</name>
    <dbReference type="NCBI Taxonomy" id="2748318"/>
    <lineage>
        <taxon>Bacteria</taxon>
        <taxon>Pseudomonadati</taxon>
        <taxon>Verrucomicrobiota</taxon>
        <taxon>Verrucomicrobiia</taxon>
        <taxon>Verrucomicrobiales</taxon>
        <taxon>Verrucomicrobiaceae</taxon>
        <taxon>Oceaniferula</taxon>
    </lineage>
</organism>
<dbReference type="EMBL" id="JACBAZ010000003">
    <property type="protein sequence ID" value="NWK55953.1"/>
    <property type="molecule type" value="Genomic_DNA"/>
</dbReference>
<comment type="caution">
    <text evidence="1">The sequence shown here is derived from an EMBL/GenBank/DDBJ whole genome shotgun (WGS) entry which is preliminary data.</text>
</comment>
<sequence>MRTSQTRRHFLHRLGWVSGAGLASPQLLLADTSSHRRSGQARRSLQKVLSFVDRYASQSCLCGISAAVEATGGQQNTPVQILACIASTESLTRALTHTAGLPFNQVYADGNQLAFHYSGREYTIFNQHAEEFSQQKETIHRYGVGPESSTAAYAHDYLTWDNQSRKLSDLKRTVVGNKIILKKVLPAGVSYQFQDILKGMLDASILELETPEAILNEWRHTLKNTQPEDPDTITACLLSHLTDLSFYLEEPAIISLLQSPLLAESLRQVLSIRTQDLITCFKQLKPKALRRKDQESLWHAALIAVCPDGANNQTLQAHFLNPGSHSKRISPHATWRRACQLSA</sequence>
<evidence type="ECO:0000313" key="1">
    <source>
        <dbReference type="EMBL" id="NWK55953.1"/>
    </source>
</evidence>
<dbReference type="AlphaFoldDB" id="A0A851GEI1"/>
<proteinExistence type="predicted"/>
<reference evidence="1 2" key="1">
    <citation type="submission" date="2020-07" db="EMBL/GenBank/DDBJ databases">
        <title>Roseicoccus Jingziensis gen. nov., sp. nov., isolated from coastal seawater.</title>
        <authorList>
            <person name="Feng X."/>
        </authorList>
    </citation>
    <scope>NUCLEOTIDE SEQUENCE [LARGE SCALE GENOMIC DNA]</scope>
    <source>
        <strain evidence="1 2">N1E253</strain>
    </source>
</reference>
<dbReference type="InterPro" id="IPR006311">
    <property type="entry name" value="TAT_signal"/>
</dbReference>
<accession>A0A851GEI1</accession>
<gene>
    <name evidence="1" type="ORF">HW115_10040</name>
</gene>
<dbReference type="PROSITE" id="PS51318">
    <property type="entry name" value="TAT"/>
    <property type="match status" value="1"/>
</dbReference>
<dbReference type="RefSeq" id="WP_178932494.1">
    <property type="nucleotide sequence ID" value="NZ_JACBAZ010000003.1"/>
</dbReference>
<protein>
    <submittedName>
        <fullName evidence="1">Uncharacterized protein</fullName>
    </submittedName>
</protein>
<evidence type="ECO:0000313" key="2">
    <source>
        <dbReference type="Proteomes" id="UP000557872"/>
    </source>
</evidence>